<feature type="zinc finger region" description="C3H1-type" evidence="1">
    <location>
        <begin position="325"/>
        <end position="352"/>
    </location>
</feature>
<dbReference type="EMBL" id="LN890950">
    <property type="protein sequence ID" value="CUS15114.1"/>
    <property type="molecule type" value="Genomic_DNA"/>
</dbReference>
<accession>A0A292Q6T1</accession>
<sequence length="423" mass="46852">MDPEAAAKRLETLKEVSNDSIQFAEELLKENRRLSQRLEEMQLVYDTMVLACRDNQQLQLKYSDALSHLSRNGYIIVLVDGDGMIFTEELLAKGKSGGAEAGKLLIQALTESRGAGSLPEVHVKIFVNMYKLANILQISGRVKEPKNFKDFAIGFIQAKEHLYFIDVGDGKEMVDSRIRAELNFHLQNYNCQKVVLGASHDNGYVRILNSIQSSATPHESKVCLLEGPPFASEFHSLQFNKLKLPGIFDCRKLETPRLPPGLPAPPRSVELPAPYPPNSVSYAIAAQAPAPATTSRPTSAIHTAPSSRNSIVTPQQKAAMARIKGLQPPPCNDHYILGQCWKESCHFSHKYSLTPSEIQAMQIRVGATRCEFGEGCRNDSCYRGHSCTSIRDGKCARPNCPFLESEHPEGAYVGSVTRLWGVR</sequence>
<dbReference type="InterPro" id="IPR000571">
    <property type="entry name" value="Znf_CCCH"/>
</dbReference>
<dbReference type="PANTHER" id="PTHR37543">
    <property type="entry name" value="CCCH ZINC FINGER DNA BINDING PROTEIN (AFU_ORTHOLOGUE AFUA_5G12760)"/>
    <property type="match status" value="1"/>
</dbReference>
<dbReference type="InterPro" id="IPR057683">
    <property type="entry name" value="DUF7923"/>
</dbReference>
<evidence type="ECO:0000256" key="1">
    <source>
        <dbReference type="PROSITE-ProRule" id="PRU00723"/>
    </source>
</evidence>
<dbReference type="Pfam" id="PF25543">
    <property type="entry name" value="zf-CCCH_tandem"/>
    <property type="match status" value="1"/>
</dbReference>
<dbReference type="Pfam" id="PF25540">
    <property type="entry name" value="DUF7923"/>
    <property type="match status" value="1"/>
</dbReference>
<keyword evidence="1" id="KW-0863">Zinc-finger</keyword>
<protein>
    <recommendedName>
        <fullName evidence="2">C3H1-type domain-containing protein</fullName>
    </recommendedName>
</protein>
<dbReference type="AlphaFoldDB" id="A0A292Q6T1"/>
<keyword evidence="4" id="KW-1185">Reference proteome</keyword>
<dbReference type="GO" id="GO:0008270">
    <property type="term" value="F:zinc ion binding"/>
    <property type="evidence" value="ECO:0007669"/>
    <property type="project" value="UniProtKB-KW"/>
</dbReference>
<name>A0A292Q6T1_9PEZI</name>
<dbReference type="PROSITE" id="PS50103">
    <property type="entry name" value="ZF_C3H1"/>
    <property type="match status" value="1"/>
</dbReference>
<dbReference type="InterPro" id="IPR057654">
    <property type="entry name" value="Znf-CCCH_tandem"/>
</dbReference>
<reference evidence="3" key="1">
    <citation type="submission" date="2015-10" db="EMBL/GenBank/DDBJ databases">
        <authorList>
            <person name="Regsiter A."/>
            <person name="william w."/>
        </authorList>
    </citation>
    <scope>NUCLEOTIDE SEQUENCE</scope>
    <source>
        <strain evidence="3">Montdore</strain>
    </source>
</reference>
<evidence type="ECO:0000313" key="4">
    <source>
        <dbReference type="Proteomes" id="UP001412239"/>
    </source>
</evidence>
<organism evidence="3 4">
    <name type="scientific">Tuber aestivum</name>
    <name type="common">summer truffle</name>
    <dbReference type="NCBI Taxonomy" id="59557"/>
    <lineage>
        <taxon>Eukaryota</taxon>
        <taxon>Fungi</taxon>
        <taxon>Dikarya</taxon>
        <taxon>Ascomycota</taxon>
        <taxon>Pezizomycotina</taxon>
        <taxon>Pezizomycetes</taxon>
        <taxon>Pezizales</taxon>
        <taxon>Tuberaceae</taxon>
        <taxon>Tuber</taxon>
    </lineage>
</organism>
<proteinExistence type="predicted"/>
<evidence type="ECO:0000259" key="2">
    <source>
        <dbReference type="PROSITE" id="PS50103"/>
    </source>
</evidence>
<dbReference type="PANTHER" id="PTHR37543:SF1">
    <property type="entry name" value="CCCH ZINC FINGER DNA BINDING PROTEIN (AFU_ORTHOLOGUE AFUA_5G12760)"/>
    <property type="match status" value="1"/>
</dbReference>
<gene>
    <name evidence="3" type="ORF">GSTUAT00000734001</name>
</gene>
<keyword evidence="1" id="KW-0862">Zinc</keyword>
<evidence type="ECO:0000313" key="3">
    <source>
        <dbReference type="EMBL" id="CUS15114.1"/>
    </source>
</evidence>
<keyword evidence="1" id="KW-0479">Metal-binding</keyword>
<dbReference type="Proteomes" id="UP001412239">
    <property type="component" value="Unassembled WGS sequence"/>
</dbReference>
<feature type="domain" description="C3H1-type" evidence="2">
    <location>
        <begin position="325"/>
        <end position="352"/>
    </location>
</feature>